<dbReference type="SUPFAM" id="SSF69279">
    <property type="entry name" value="Phage tail proteins"/>
    <property type="match status" value="2"/>
</dbReference>
<dbReference type="EMBL" id="CP031124">
    <property type="protein sequence ID" value="AXF86394.1"/>
    <property type="molecule type" value="Genomic_DNA"/>
</dbReference>
<dbReference type="InterPro" id="IPR053981">
    <property type="entry name" value="Gp44/GpP-like_2nd"/>
</dbReference>
<dbReference type="InterPro" id="IPR026276">
    <property type="entry name" value="Baseplate_GpP"/>
</dbReference>
<dbReference type="InterPro" id="IPR053982">
    <property type="entry name" value="Gp44/GpP-like_C"/>
</dbReference>
<feature type="domain" description="Baseplate hub protein gp44/GpP-like C-terminal" evidence="2">
    <location>
        <begin position="270"/>
        <end position="345"/>
    </location>
</feature>
<dbReference type="Pfam" id="PF22255">
    <property type="entry name" value="Gp44-like_2nd"/>
    <property type="match status" value="1"/>
</dbReference>
<gene>
    <name evidence="4" type="ORF">DTO96_102148</name>
</gene>
<dbReference type="Gene3D" id="3.55.50.10">
    <property type="entry name" value="Baseplate protein-like domains"/>
    <property type="match status" value="1"/>
</dbReference>
<dbReference type="Proteomes" id="UP000252182">
    <property type="component" value="Chromosome"/>
</dbReference>
<dbReference type="RefSeq" id="WP_192878987.1">
    <property type="nucleotide sequence ID" value="NZ_CP031124.1"/>
</dbReference>
<protein>
    <submittedName>
        <fullName evidence="4">Uncharacterized protein</fullName>
    </submittedName>
</protein>
<dbReference type="Gene3D" id="3.30.1920.10">
    <property type="entry name" value="Baseplate protein-like domains - 2 layer sandwich fold"/>
    <property type="match status" value="1"/>
</dbReference>
<sequence>MVEQHYTERLPKEKAIITITTEDGKEYSHWLSASISINIEKLGRVATIPVALIPGHPPEIFRQDIVTVKVGNTQLMRGIVLAAAPFYRKDDAGYKVTIRSLTGDLCLAAAMHKGGQWRNAKVDTIIGDLIKPFKLALRVLDDVGEPLKEFKLEQGETVLAAASRAAKKRGLLVTDNAEGEVVLCKAGKTKASGAIVRGENVIEMEDIGTDEERGSEYIAYGQSEVADDFESARQKKAKTVDKELKRYLPVMVQADSKVSTADLQKLTDHQMRVRRGHAYGLNYKVEGWVTLGKGWDANQIIPIYDDIAGLEGEEWLIASIDYNVDVQDGDVRTVTVRPAEAYEPEPEIERHESGKRKKGGRNSQGKATGTDGKQLTKKVV</sequence>
<dbReference type="Gene3D" id="2.30.300.10">
    <property type="entry name" value="Baseplate protein-like domain - beta roll fold"/>
    <property type="match status" value="1"/>
</dbReference>
<evidence type="ECO:0000313" key="5">
    <source>
        <dbReference type="Proteomes" id="UP000252182"/>
    </source>
</evidence>
<dbReference type="Pfam" id="PF21929">
    <property type="entry name" value="GpP_4th"/>
    <property type="match status" value="1"/>
</dbReference>
<dbReference type="KEGG" id="hyf:DTO96_102148"/>
<dbReference type="AlphaFoldDB" id="A0A345DDF6"/>
<dbReference type="InterPro" id="IPR023399">
    <property type="entry name" value="Baseplate-like_2-layer_sand"/>
</dbReference>
<feature type="region of interest" description="Disordered" evidence="1">
    <location>
        <begin position="336"/>
        <end position="380"/>
    </location>
</feature>
<keyword evidence="5" id="KW-1185">Reference proteome</keyword>
<dbReference type="PIRSF" id="PIRSF004440">
    <property type="entry name" value="GpP"/>
    <property type="match status" value="1"/>
</dbReference>
<evidence type="ECO:0000259" key="3">
    <source>
        <dbReference type="Pfam" id="PF22255"/>
    </source>
</evidence>
<feature type="domain" description="Baseplate hub protein gp44/GpP-like second" evidence="3">
    <location>
        <begin position="102"/>
        <end position="183"/>
    </location>
</feature>
<proteinExistence type="predicted"/>
<feature type="compositionally biased region" description="Polar residues" evidence="1">
    <location>
        <begin position="361"/>
        <end position="373"/>
    </location>
</feature>
<evidence type="ECO:0000259" key="2">
    <source>
        <dbReference type="Pfam" id="PF21929"/>
    </source>
</evidence>
<name>A0A345DDF6_9BURK</name>
<evidence type="ECO:0000256" key="1">
    <source>
        <dbReference type="SAM" id="MobiDB-lite"/>
    </source>
</evidence>
<evidence type="ECO:0000313" key="4">
    <source>
        <dbReference type="EMBL" id="AXF86394.1"/>
    </source>
</evidence>
<accession>A0A345DDF6</accession>
<reference evidence="5" key="1">
    <citation type="submission" date="2018-07" db="EMBL/GenBank/DDBJ databases">
        <authorList>
            <person name="Kim H."/>
        </authorList>
    </citation>
    <scope>NUCLEOTIDE SEQUENCE [LARGE SCALE GENOMIC DNA]</scope>
    <source>
        <strain evidence="5">F02</strain>
    </source>
</reference>
<organism evidence="4 5">
    <name type="scientific">Ephemeroptericola cinctiostellae</name>
    <dbReference type="NCBI Taxonomy" id="2268024"/>
    <lineage>
        <taxon>Bacteria</taxon>
        <taxon>Pseudomonadati</taxon>
        <taxon>Pseudomonadota</taxon>
        <taxon>Betaproteobacteria</taxon>
        <taxon>Burkholderiales</taxon>
        <taxon>Burkholderiaceae</taxon>
        <taxon>Ephemeroptericola</taxon>
    </lineage>
</organism>